<evidence type="ECO:0000256" key="1">
    <source>
        <dbReference type="SAM" id="SignalP"/>
    </source>
</evidence>
<feature type="chain" id="PRO_5004627992" description="GP-PDE domain-containing protein" evidence="1">
    <location>
        <begin position="19"/>
        <end position="258"/>
    </location>
</feature>
<evidence type="ECO:0000313" key="4">
    <source>
        <dbReference type="Proteomes" id="UP000016584"/>
    </source>
</evidence>
<dbReference type="PATRIC" id="fig|1346330.5.peg.3949"/>
<dbReference type="OrthoDB" id="9776255at2"/>
<dbReference type="Gene3D" id="3.20.20.190">
    <property type="entry name" value="Phosphatidylinositol (PI) phosphodiesterase"/>
    <property type="match status" value="1"/>
</dbReference>
<dbReference type="GO" id="GO:0008081">
    <property type="term" value="F:phosphoric diester hydrolase activity"/>
    <property type="evidence" value="ECO:0007669"/>
    <property type="project" value="InterPro"/>
</dbReference>
<dbReference type="EMBL" id="ATDL01000022">
    <property type="protein sequence ID" value="ERJ57222.1"/>
    <property type="molecule type" value="Genomic_DNA"/>
</dbReference>
<sequence>MKKNIILLILFCTLVVHTQSQTKTTVIAHRGAWTAPHIPENSIASLKKAIEIGCGGSEFDVWLTKDNIAVVHHDPTIDGLSIENSEWKELKKKKLSNGERMPTLKEYIKTGMKQRGTRLVLEFKSSKLNKERTLQLAQHCVDLVKKMKAETYVDYIGFDYEGCKLIKKLDPKAKITYVNWKHDKDPAQLKTDGFYAVDYNYKVYLENPALIKSFRDLGIKLNVWTVNTADDMKWFVDKDFDYITTDHPHLLFETLKEN</sequence>
<feature type="domain" description="GP-PDE" evidence="2">
    <location>
        <begin position="24"/>
        <end position="255"/>
    </location>
</feature>
<dbReference type="eggNOG" id="COG0584">
    <property type="taxonomic scope" value="Bacteria"/>
</dbReference>
<dbReference type="RefSeq" id="WP_021071953.1">
    <property type="nucleotide sequence ID" value="NZ_ATDL01000022.1"/>
</dbReference>
<name>U2HP35_9SPHI</name>
<feature type="signal peptide" evidence="1">
    <location>
        <begin position="1"/>
        <end position="18"/>
    </location>
</feature>
<dbReference type="Proteomes" id="UP000016584">
    <property type="component" value="Unassembled WGS sequence"/>
</dbReference>
<dbReference type="InterPro" id="IPR017946">
    <property type="entry name" value="PLC-like_Pdiesterase_TIM-brl"/>
</dbReference>
<gene>
    <name evidence="3" type="ORF">M472_00435</name>
</gene>
<dbReference type="PROSITE" id="PS50007">
    <property type="entry name" value="PIPLC_X_DOMAIN"/>
    <property type="match status" value="1"/>
</dbReference>
<proteinExistence type="predicted"/>
<dbReference type="PANTHER" id="PTHR46211:SF1">
    <property type="entry name" value="GLYCEROPHOSPHODIESTER PHOSPHODIESTERASE, CYTOPLASMIC"/>
    <property type="match status" value="1"/>
</dbReference>
<reference evidence="3 4" key="1">
    <citation type="journal article" date="2013" name="Genome Announc.">
        <title>The Draft Genome Sequence of Sphingomonas paucimobilis Strain HER1398 (Proteobacteria), Host to the Giant PAU Phage, Indicates That It Is a Member of the Genus Sphingobacterium (Bacteroidetes).</title>
        <authorList>
            <person name="White R.A.III."/>
            <person name="Suttle C.A."/>
        </authorList>
    </citation>
    <scope>NUCLEOTIDE SEQUENCE [LARGE SCALE GENOMIC DNA]</scope>
    <source>
        <strain evidence="3 4">HER1398</strain>
    </source>
</reference>
<dbReference type="InterPro" id="IPR030395">
    <property type="entry name" value="GP_PDE_dom"/>
</dbReference>
<accession>U2HP35</accession>
<evidence type="ECO:0000313" key="3">
    <source>
        <dbReference type="EMBL" id="ERJ57222.1"/>
    </source>
</evidence>
<dbReference type="SUPFAM" id="SSF51695">
    <property type="entry name" value="PLC-like phosphodiesterases"/>
    <property type="match status" value="1"/>
</dbReference>
<dbReference type="STRING" id="1346330.M472_00435"/>
<evidence type="ECO:0000259" key="2">
    <source>
        <dbReference type="PROSITE" id="PS51704"/>
    </source>
</evidence>
<dbReference type="PANTHER" id="PTHR46211">
    <property type="entry name" value="GLYCEROPHOSPHORYL DIESTER PHOSPHODIESTERASE"/>
    <property type="match status" value="1"/>
</dbReference>
<comment type="caution">
    <text evidence="3">The sequence shown here is derived from an EMBL/GenBank/DDBJ whole genome shotgun (WGS) entry which is preliminary data.</text>
</comment>
<dbReference type="PROSITE" id="PS51704">
    <property type="entry name" value="GP_PDE"/>
    <property type="match status" value="1"/>
</dbReference>
<dbReference type="GO" id="GO:0006629">
    <property type="term" value="P:lipid metabolic process"/>
    <property type="evidence" value="ECO:0007669"/>
    <property type="project" value="InterPro"/>
</dbReference>
<keyword evidence="1" id="KW-0732">Signal</keyword>
<keyword evidence="4" id="KW-1185">Reference proteome</keyword>
<organism evidence="3 4">
    <name type="scientific">Sphingobacterium paucimobilis HER1398</name>
    <dbReference type="NCBI Taxonomy" id="1346330"/>
    <lineage>
        <taxon>Bacteria</taxon>
        <taxon>Pseudomonadati</taxon>
        <taxon>Bacteroidota</taxon>
        <taxon>Sphingobacteriia</taxon>
        <taxon>Sphingobacteriales</taxon>
        <taxon>Sphingobacteriaceae</taxon>
        <taxon>Sphingobacterium</taxon>
    </lineage>
</organism>
<protein>
    <recommendedName>
        <fullName evidence="2">GP-PDE domain-containing protein</fullName>
    </recommendedName>
</protein>
<dbReference type="Pfam" id="PF03009">
    <property type="entry name" value="GDPD"/>
    <property type="match status" value="1"/>
</dbReference>
<dbReference type="AlphaFoldDB" id="U2HP35"/>